<keyword evidence="3" id="KW-0597">Phosphoprotein</keyword>
<keyword evidence="9" id="KW-0460">Magnesium</keyword>
<dbReference type="SMART" id="SM00484">
    <property type="entry name" value="XPGI"/>
    <property type="match status" value="1"/>
</dbReference>
<dbReference type="FunFam" id="3.40.50.1010:FF:000024">
    <property type="entry name" value="flap endonuclease GEN homolog 1"/>
    <property type="match status" value="1"/>
</dbReference>
<reference evidence="19" key="1">
    <citation type="submission" date="2015-02" db="EMBL/GenBank/DDBJ databases">
        <title>Genome sequencing for Strongylocentrotus purpuratus.</title>
        <authorList>
            <person name="Murali S."/>
            <person name="Liu Y."/>
            <person name="Vee V."/>
            <person name="English A."/>
            <person name="Wang M."/>
            <person name="Skinner E."/>
            <person name="Han Y."/>
            <person name="Muzny D.M."/>
            <person name="Worley K.C."/>
            <person name="Gibbs R.A."/>
        </authorList>
    </citation>
    <scope>NUCLEOTIDE SEQUENCE</scope>
</reference>
<feature type="compositionally biased region" description="Polar residues" evidence="15">
    <location>
        <begin position="1423"/>
        <end position="1433"/>
    </location>
</feature>
<feature type="region of interest" description="Disordered" evidence="15">
    <location>
        <begin position="864"/>
        <end position="914"/>
    </location>
</feature>
<evidence type="ECO:0000256" key="9">
    <source>
        <dbReference type="ARBA" id="ARBA00022842"/>
    </source>
</evidence>
<dbReference type="SUPFAM" id="SSF47807">
    <property type="entry name" value="5' to 3' exonuclease, C-terminal subdomain"/>
    <property type="match status" value="1"/>
</dbReference>
<dbReference type="PRINTS" id="PR00853">
    <property type="entry name" value="XPGRADSUPER"/>
</dbReference>
<keyword evidence="11" id="KW-0539">Nucleus</keyword>
<dbReference type="EnsemblMetazoa" id="XM_030993510">
    <property type="protein sequence ID" value="XP_030849370"/>
    <property type="gene ID" value="LOC589174"/>
</dbReference>
<feature type="compositionally biased region" description="Basic and acidic residues" evidence="15">
    <location>
        <begin position="445"/>
        <end position="479"/>
    </location>
</feature>
<comment type="subunit">
    <text evidence="13">Largely monomeric, dimerizes on the Holliday junction and the first nick occurs upon dimerization at the junction.</text>
</comment>
<dbReference type="Gene3D" id="3.40.50.1010">
    <property type="entry name" value="5'-nuclease"/>
    <property type="match status" value="1"/>
</dbReference>
<keyword evidence="10" id="KW-0234">DNA repair</keyword>
<evidence type="ECO:0000259" key="17">
    <source>
        <dbReference type="SMART" id="SM00485"/>
    </source>
</evidence>
<dbReference type="GO" id="GO:0006281">
    <property type="term" value="P:DNA repair"/>
    <property type="evidence" value="ECO:0007669"/>
    <property type="project" value="UniProtKB-KW"/>
</dbReference>
<feature type="compositionally biased region" description="Low complexity" evidence="15">
    <location>
        <begin position="1272"/>
        <end position="1285"/>
    </location>
</feature>
<name>A0A7M7PEA1_STRPU</name>
<organism evidence="18 19">
    <name type="scientific">Strongylocentrotus purpuratus</name>
    <name type="common">Purple sea urchin</name>
    <dbReference type="NCBI Taxonomy" id="7668"/>
    <lineage>
        <taxon>Eukaryota</taxon>
        <taxon>Metazoa</taxon>
        <taxon>Echinodermata</taxon>
        <taxon>Eleutherozoa</taxon>
        <taxon>Echinozoa</taxon>
        <taxon>Echinoidea</taxon>
        <taxon>Euechinoidea</taxon>
        <taxon>Echinacea</taxon>
        <taxon>Camarodonta</taxon>
        <taxon>Echinidea</taxon>
        <taxon>Strongylocentrotidae</taxon>
        <taxon>Strongylocentrotus</taxon>
    </lineage>
</organism>
<accession>A0A7M7PEA1</accession>
<evidence type="ECO:0000256" key="13">
    <source>
        <dbReference type="ARBA" id="ARBA00063132"/>
    </source>
</evidence>
<dbReference type="Pfam" id="PF18704">
    <property type="entry name" value="Chromo_2"/>
    <property type="match status" value="1"/>
</dbReference>
<feature type="region of interest" description="Disordered" evidence="15">
    <location>
        <begin position="99"/>
        <end position="125"/>
    </location>
</feature>
<dbReference type="InterPro" id="IPR006086">
    <property type="entry name" value="XPG-I_dom"/>
</dbReference>
<dbReference type="InterPro" id="IPR029060">
    <property type="entry name" value="PIN-like_dom_sf"/>
</dbReference>
<feature type="region of interest" description="Disordered" evidence="15">
    <location>
        <begin position="648"/>
        <end position="676"/>
    </location>
</feature>
<dbReference type="Proteomes" id="UP000007110">
    <property type="component" value="Unassembled WGS sequence"/>
</dbReference>
<dbReference type="GO" id="GO:0017108">
    <property type="term" value="F:5'-flap endonuclease activity"/>
    <property type="evidence" value="ECO:0000318"/>
    <property type="project" value="GO_Central"/>
</dbReference>
<comment type="subcellular location">
    <subcellularLocation>
        <location evidence="2">Nucleus</location>
    </subcellularLocation>
</comment>
<dbReference type="OMA" id="EVAMRFM"/>
<dbReference type="GeneID" id="589174"/>
<protein>
    <recommendedName>
        <fullName evidence="14">Flap endonuclease GEN homolog 1</fullName>
    </recommendedName>
</protein>
<dbReference type="SMART" id="SM00485">
    <property type="entry name" value="XPGN"/>
    <property type="match status" value="1"/>
</dbReference>
<keyword evidence="4" id="KW-0540">Nuclease</keyword>
<feature type="region of interest" description="Disordered" evidence="15">
    <location>
        <begin position="597"/>
        <end position="634"/>
    </location>
</feature>
<evidence type="ECO:0000256" key="3">
    <source>
        <dbReference type="ARBA" id="ARBA00022553"/>
    </source>
</evidence>
<feature type="compositionally biased region" description="Basic and acidic residues" evidence="15">
    <location>
        <begin position="655"/>
        <end position="669"/>
    </location>
</feature>
<evidence type="ECO:0000256" key="15">
    <source>
        <dbReference type="SAM" id="MobiDB-lite"/>
    </source>
</evidence>
<feature type="domain" description="XPG-I" evidence="16">
    <location>
        <begin position="143"/>
        <end position="212"/>
    </location>
</feature>
<feature type="compositionally biased region" description="Polar residues" evidence="15">
    <location>
        <begin position="701"/>
        <end position="714"/>
    </location>
</feature>
<dbReference type="OrthoDB" id="2959108at2759"/>
<feature type="region of interest" description="Disordered" evidence="15">
    <location>
        <begin position="1373"/>
        <end position="1396"/>
    </location>
</feature>
<evidence type="ECO:0000256" key="7">
    <source>
        <dbReference type="ARBA" id="ARBA00022763"/>
    </source>
</evidence>
<dbReference type="InterPro" id="IPR006084">
    <property type="entry name" value="XPG/Rad2"/>
</dbReference>
<keyword evidence="8" id="KW-0378">Hydrolase</keyword>
<sequence>MGVQNLWQILAPVKSEESIESLKGKKIAVDLAIWLVESQVTGMKMMQGRVSKPHLRNLFFRTSIFLRLGVKLVFVIDGTPPELKWEEIARRNEVRLGGGGGGGARGGRGGWRGRGRGGGGGGVRKASRSHFTCWLKECQELLELMGVPCIQSKGEAEAMCAALNSAGIVDGCMTEDGDAFLYGARIVYRNLNMATGKVDCYRMDDIETKLDLDRRRLVALAILLGCDYLPKGVPGVGKEVAMRFMKSLPSSVDPLNLFQDWRGGCDSTCLTNEERDVRKKSVRVEGFPNQNVIKEFLQNKETPPTHHSEWRRPLLLHLQQFNLVKMEWPIEYTQEKVVPLMTLYDLTHMNSDRKGRLTPATVVKLRVRQGVPCAEVKWHKPEEDKENDEDCEPFYTTVEERELFTSAYPDVMEQFMVAMDMKKAKGRGKKKKETSSSTQQEGSTVDDHRVVMDTASEHPCDDFHEPFTLDQENPLKVDHTPSQAESCHGNKIGSRELESSHGTDGDRAGRRRAPSQGVTRHGDADEEDMLRKLINLSLHDGRLEMILKGGGGGGIERGGGGARVELRRGEGGRCSGKTADGVQEDETRLKRIPIRDKKAKPGKKCLSGKDLNSGKECSRGITHEGMSSLKSKSLPVGLGTKERTMTKDNVLVTKVTEDIDTEGKEKERDGEEEGESFIEVLPLSQRLGCHSLRGFIPNSRRIGNQNSSCATSNAAKRIDHLSDDESDPEMQSTIPQLCHEESQDTSQGDIRSLEFTLADNAKVVGRKTHSRETVAGSERPTLPTAGECCKGSSPENIMDQGKSMATEASEINAKRYISHPKDRLKSTPDLKRNQDIKVSKMHTPCHKSTSPATCEVIDLTEDSPLKDQPMSAHSAVHSVEEVEETDHQSPNARALGVQSRSLSEKEGDNNSTYFDEDIPYFQEKPVHERLLQISVSNGNSTYNAKKNESTFMKLDNSLAKFMNELSLVSNSSSLAASFEEIDDSVFIVEDEEPCLDDDKQERTHLEKNNEEKKMEFVNVCQGTVRNVSGKVQESYSSSEVSLGVPEGICVVPEKEVDTKITESELPVQGEVQESTDLRSRETNNFHVVSDSKTSGNLDSLAVTEQACSGKSEGGELLMKQTKNNSGEILDQMISGSLDSSEAAVQETCEPQQDKGVVAHPSISCDVMGNMSPSVHVETKRTKSRKGRIGKTKKMHKLHDSVLIENGLMKILQMMSPVTCLSRSGRRRETSQLSEVAQASEDPCSQTSCLASQNGRPCPELAILSPSLSSSSATASSSFTTSGSTSIVTPNLPGPDVTTTSGQTPLSIPEEPLAILANSATGAHTVSPCTKSSHLLRGQLLSMLSQLTPGDSPMMGAKVLQKPPKFRPPCVGRHGFSSKAKQRIHSESVQDGPKCTPYSDILRESTQTITDQIIGVCESTSVKSNTSLEGTNSPPKVCIGDSSSSIQESRSIRTRAVSTTVDEPRPKPKPRSLSQPSRTVLSVNAKRNRSKHKSCSQPVGSRNRSRSKTSLKGFQRRESMVAMECNLAKILEGLSPV</sequence>
<evidence type="ECO:0000256" key="5">
    <source>
        <dbReference type="ARBA" id="ARBA00022723"/>
    </source>
</evidence>
<dbReference type="GO" id="GO:0005634">
    <property type="term" value="C:nucleus"/>
    <property type="evidence" value="ECO:0007669"/>
    <property type="project" value="UniProtKB-SubCell"/>
</dbReference>
<feature type="compositionally biased region" description="Polar residues" evidence="15">
    <location>
        <begin position="1471"/>
        <end position="1481"/>
    </location>
</feature>
<evidence type="ECO:0000256" key="10">
    <source>
        <dbReference type="ARBA" id="ARBA00023204"/>
    </source>
</evidence>
<evidence type="ECO:0000313" key="18">
    <source>
        <dbReference type="EnsemblMetazoa" id="XP_030849370"/>
    </source>
</evidence>
<reference evidence="18" key="2">
    <citation type="submission" date="2021-01" db="UniProtKB">
        <authorList>
            <consortium name="EnsemblMetazoa"/>
        </authorList>
    </citation>
    <scope>IDENTIFICATION</scope>
</reference>
<keyword evidence="6" id="KW-0255">Endonuclease</keyword>
<dbReference type="CDD" id="cd09869">
    <property type="entry name" value="PIN_GEN1"/>
    <property type="match status" value="1"/>
</dbReference>
<dbReference type="GO" id="GO:0046872">
    <property type="term" value="F:metal ion binding"/>
    <property type="evidence" value="ECO:0007669"/>
    <property type="project" value="UniProtKB-KW"/>
</dbReference>
<dbReference type="SUPFAM" id="SSF88723">
    <property type="entry name" value="PIN domain-like"/>
    <property type="match status" value="1"/>
</dbReference>
<comment type="cofactor">
    <cofactor evidence="1">
        <name>Mg(2+)</name>
        <dbReference type="ChEBI" id="CHEBI:18420"/>
    </cofactor>
</comment>
<dbReference type="Pfam" id="PF00867">
    <property type="entry name" value="XPG_I"/>
    <property type="match status" value="1"/>
</dbReference>
<feature type="region of interest" description="Disordered" evidence="15">
    <location>
        <begin position="768"/>
        <end position="799"/>
    </location>
</feature>
<comment type="similarity">
    <text evidence="12">Belongs to the XPG/RAD2 endonuclease family. GEN subfamily.</text>
</comment>
<feature type="region of interest" description="Disordered" evidence="15">
    <location>
        <begin position="695"/>
        <end position="714"/>
    </location>
</feature>
<feature type="region of interest" description="Disordered" evidence="15">
    <location>
        <begin position="425"/>
        <end position="526"/>
    </location>
</feature>
<evidence type="ECO:0000256" key="8">
    <source>
        <dbReference type="ARBA" id="ARBA00022801"/>
    </source>
</evidence>
<feature type="compositionally biased region" description="Gly residues" evidence="15">
    <location>
        <begin position="99"/>
        <end position="123"/>
    </location>
</feature>
<feature type="region of interest" description="Disordered" evidence="15">
    <location>
        <begin position="1423"/>
        <end position="1514"/>
    </location>
</feature>
<evidence type="ECO:0000313" key="19">
    <source>
        <dbReference type="Proteomes" id="UP000007110"/>
    </source>
</evidence>
<keyword evidence="19" id="KW-1185">Reference proteome</keyword>
<evidence type="ECO:0000259" key="16">
    <source>
        <dbReference type="SMART" id="SM00484"/>
    </source>
</evidence>
<dbReference type="Gene3D" id="1.10.150.20">
    <property type="entry name" value="5' to 3' exonuclease, C-terminal subdomain"/>
    <property type="match status" value="1"/>
</dbReference>
<dbReference type="PANTHER" id="PTHR11081">
    <property type="entry name" value="FLAP ENDONUCLEASE FAMILY MEMBER"/>
    <property type="match status" value="1"/>
</dbReference>
<dbReference type="FunFam" id="1.10.150.20:FF:000030">
    <property type="entry name" value="Flap endonuclease GEN-like 1"/>
    <property type="match status" value="1"/>
</dbReference>
<evidence type="ECO:0000256" key="12">
    <source>
        <dbReference type="ARBA" id="ARBA00038112"/>
    </source>
</evidence>
<evidence type="ECO:0000256" key="14">
    <source>
        <dbReference type="ARBA" id="ARBA00070188"/>
    </source>
</evidence>
<dbReference type="GO" id="GO:0000400">
    <property type="term" value="F:four-way junction DNA binding"/>
    <property type="evidence" value="ECO:0000318"/>
    <property type="project" value="GO_Central"/>
</dbReference>
<dbReference type="PANTHER" id="PTHR11081:SF70">
    <property type="entry name" value="FLAP ENDONUCLEASE GEN HOMOLOG 1"/>
    <property type="match status" value="1"/>
</dbReference>
<evidence type="ECO:0000256" key="6">
    <source>
        <dbReference type="ARBA" id="ARBA00022759"/>
    </source>
</evidence>
<feature type="compositionally biased region" description="Basic and acidic residues" evidence="15">
    <location>
        <begin position="612"/>
        <end position="622"/>
    </location>
</feature>
<dbReference type="InterPro" id="IPR036279">
    <property type="entry name" value="5-3_exonuclease_C_sf"/>
</dbReference>
<feature type="region of interest" description="Disordered" evidence="15">
    <location>
        <begin position="1272"/>
        <end position="1303"/>
    </location>
</feature>
<keyword evidence="5" id="KW-0479">Metal-binding</keyword>
<evidence type="ECO:0000256" key="11">
    <source>
        <dbReference type="ARBA" id="ARBA00023242"/>
    </source>
</evidence>
<dbReference type="RefSeq" id="XP_030849370.1">
    <property type="nucleotide sequence ID" value="XM_030993510.1"/>
</dbReference>
<evidence type="ECO:0000256" key="1">
    <source>
        <dbReference type="ARBA" id="ARBA00001946"/>
    </source>
</evidence>
<dbReference type="Pfam" id="PF00752">
    <property type="entry name" value="XPG_N"/>
    <property type="match status" value="1"/>
</dbReference>
<dbReference type="KEGG" id="spu:589174"/>
<keyword evidence="7" id="KW-0227">DNA damage</keyword>
<evidence type="ECO:0000256" key="2">
    <source>
        <dbReference type="ARBA" id="ARBA00004123"/>
    </source>
</evidence>
<dbReference type="GO" id="GO:0008821">
    <property type="term" value="F:crossover junction DNA endonuclease activity"/>
    <property type="evidence" value="ECO:0007669"/>
    <property type="project" value="UniProtKB-ARBA"/>
</dbReference>
<proteinExistence type="inferred from homology"/>
<dbReference type="InParanoid" id="A0A7M7PEA1"/>
<feature type="compositionally biased region" description="Basic and acidic residues" evidence="15">
    <location>
        <begin position="493"/>
        <end position="508"/>
    </location>
</feature>
<dbReference type="InterPro" id="IPR006085">
    <property type="entry name" value="XPG_DNA_repair_N"/>
</dbReference>
<feature type="domain" description="XPG N-terminal" evidence="17">
    <location>
        <begin position="1"/>
        <end position="98"/>
    </location>
</feature>
<dbReference type="InterPro" id="IPR041012">
    <property type="entry name" value="GEN_chromo"/>
</dbReference>
<evidence type="ECO:0000256" key="4">
    <source>
        <dbReference type="ARBA" id="ARBA00022722"/>
    </source>
</evidence>